<evidence type="ECO:0000256" key="1">
    <source>
        <dbReference type="ARBA" id="ARBA00001947"/>
    </source>
</evidence>
<dbReference type="RefSeq" id="WP_012186438.1">
    <property type="nucleotide sequence ID" value="NC_009954.1"/>
</dbReference>
<dbReference type="Pfam" id="PF00753">
    <property type="entry name" value="Lactamase_B"/>
    <property type="match status" value="1"/>
</dbReference>
<organism evidence="7 8">
    <name type="scientific">Caldivirga maquilingensis (strain ATCC 700844 / DSM 13496 / JCM 10307 / IC-167)</name>
    <dbReference type="NCBI Taxonomy" id="397948"/>
    <lineage>
        <taxon>Archaea</taxon>
        <taxon>Thermoproteota</taxon>
        <taxon>Thermoprotei</taxon>
        <taxon>Thermoproteales</taxon>
        <taxon>Thermoproteaceae</taxon>
        <taxon>Caldivirga</taxon>
    </lineage>
</organism>
<dbReference type="HOGENOM" id="CLU_030571_2_6_2"/>
<protein>
    <submittedName>
        <fullName evidence="7">Beta-lactamase domain protein</fullName>
    </submittedName>
</protein>
<evidence type="ECO:0000256" key="3">
    <source>
        <dbReference type="ARBA" id="ARBA00022723"/>
    </source>
</evidence>
<dbReference type="PANTHER" id="PTHR42978:SF2">
    <property type="entry name" value="102 KBASES UNSTABLE REGION: FROM 1 TO 119443"/>
    <property type="match status" value="1"/>
</dbReference>
<keyword evidence="3" id="KW-0479">Metal-binding</keyword>
<dbReference type="GeneID" id="5709427"/>
<gene>
    <name evidence="7" type="ordered locus">Cmaq_1393</name>
</gene>
<dbReference type="GO" id="GO:0016787">
    <property type="term" value="F:hydrolase activity"/>
    <property type="evidence" value="ECO:0007669"/>
    <property type="project" value="UniProtKB-KW"/>
</dbReference>
<comment type="cofactor">
    <cofactor evidence="1">
        <name>Zn(2+)</name>
        <dbReference type="ChEBI" id="CHEBI:29105"/>
    </cofactor>
</comment>
<dbReference type="Proteomes" id="UP000001137">
    <property type="component" value="Chromosome"/>
</dbReference>
<dbReference type="STRING" id="397948.Cmaq_1393"/>
<evidence type="ECO:0000256" key="2">
    <source>
        <dbReference type="ARBA" id="ARBA00007749"/>
    </source>
</evidence>
<dbReference type="OrthoDB" id="197151at2157"/>
<keyword evidence="4" id="KW-0378">Hydrolase</keyword>
<dbReference type="PANTHER" id="PTHR42978">
    <property type="entry name" value="QUORUM-QUENCHING LACTONASE YTNP-RELATED-RELATED"/>
    <property type="match status" value="1"/>
</dbReference>
<accession>A8M900</accession>
<dbReference type="KEGG" id="cma:Cmaq_1393"/>
<evidence type="ECO:0000313" key="8">
    <source>
        <dbReference type="Proteomes" id="UP000001137"/>
    </source>
</evidence>
<dbReference type="SMART" id="SM00849">
    <property type="entry name" value="Lactamase_B"/>
    <property type="match status" value="1"/>
</dbReference>
<evidence type="ECO:0000256" key="5">
    <source>
        <dbReference type="ARBA" id="ARBA00022833"/>
    </source>
</evidence>
<dbReference type="SUPFAM" id="SSF56281">
    <property type="entry name" value="Metallo-hydrolase/oxidoreductase"/>
    <property type="match status" value="1"/>
</dbReference>
<name>A8M900_CALMQ</name>
<comment type="similarity">
    <text evidence="2">Belongs to the metallo-beta-lactamase superfamily.</text>
</comment>
<dbReference type="GO" id="GO:0046872">
    <property type="term" value="F:metal ion binding"/>
    <property type="evidence" value="ECO:0007669"/>
    <property type="project" value="UniProtKB-KW"/>
</dbReference>
<dbReference type="EMBL" id="CP000852">
    <property type="protein sequence ID" value="ABW02219.1"/>
    <property type="molecule type" value="Genomic_DNA"/>
</dbReference>
<dbReference type="AlphaFoldDB" id="A8M900"/>
<proteinExistence type="inferred from homology"/>
<sequence>MHKWEVLSPGVPLYTNMGFVGYCTSLLVEADGYHVVIDPGHYGNREYMLKALSSRGIKPSDVEHIILTHVHYDHALNITLFPNAKIYISKNEYEYSMSSNDPYEVPFLLQLMRNRLVFIKEDDELYGIKFVELPGHTAGSIGVVINNDTLVAGDAIKYITEAIKKSTTFAYYDINKANASIVKAINMAHIIIPGHDAPFMIKGNETIEPLSNKSNNFIIYLRSKVNLSISIDF</sequence>
<evidence type="ECO:0000256" key="4">
    <source>
        <dbReference type="ARBA" id="ARBA00022801"/>
    </source>
</evidence>
<evidence type="ECO:0000259" key="6">
    <source>
        <dbReference type="SMART" id="SM00849"/>
    </source>
</evidence>
<dbReference type="InterPro" id="IPR001279">
    <property type="entry name" value="Metallo-B-lactamas"/>
</dbReference>
<dbReference type="Gene3D" id="3.60.15.10">
    <property type="entry name" value="Ribonuclease Z/Hydroxyacylglutathione hydrolase-like"/>
    <property type="match status" value="1"/>
</dbReference>
<reference evidence="7 8" key="1">
    <citation type="submission" date="2007-10" db="EMBL/GenBank/DDBJ databases">
        <title>Complete sequence of Caldivirga maquilingensis IC-167.</title>
        <authorList>
            <consortium name="US DOE Joint Genome Institute"/>
            <person name="Copeland A."/>
            <person name="Lucas S."/>
            <person name="Lapidus A."/>
            <person name="Barry K."/>
            <person name="Glavina del Rio T."/>
            <person name="Dalin E."/>
            <person name="Tice H."/>
            <person name="Pitluck S."/>
            <person name="Saunders E."/>
            <person name="Brettin T."/>
            <person name="Bruce D."/>
            <person name="Detter J.C."/>
            <person name="Han C."/>
            <person name="Schmutz J."/>
            <person name="Larimer F."/>
            <person name="Land M."/>
            <person name="Hauser L."/>
            <person name="Kyrpides N."/>
            <person name="Ivanova N."/>
            <person name="Biddle J.F."/>
            <person name="Zhang Z."/>
            <person name="Fitz-Gibbon S.T."/>
            <person name="Lowe T.M."/>
            <person name="Saltikov C."/>
            <person name="House C.H."/>
            <person name="Richardson P."/>
        </authorList>
    </citation>
    <scope>NUCLEOTIDE SEQUENCE [LARGE SCALE GENOMIC DNA]</scope>
    <source>
        <strain evidence="8">ATCC 700844 / DSM 13496 / JCM 10307 / IC-167</strain>
    </source>
</reference>
<dbReference type="InterPro" id="IPR036866">
    <property type="entry name" value="RibonucZ/Hydroxyglut_hydro"/>
</dbReference>
<dbReference type="InterPro" id="IPR051013">
    <property type="entry name" value="MBL_superfamily_lactonases"/>
</dbReference>
<keyword evidence="8" id="KW-1185">Reference proteome</keyword>
<keyword evidence="5" id="KW-0862">Zinc</keyword>
<feature type="domain" description="Metallo-beta-lactamase" evidence="6">
    <location>
        <begin position="22"/>
        <end position="195"/>
    </location>
</feature>
<evidence type="ECO:0000313" key="7">
    <source>
        <dbReference type="EMBL" id="ABW02219.1"/>
    </source>
</evidence>
<dbReference type="eggNOG" id="arCOG00504">
    <property type="taxonomic scope" value="Archaea"/>
</dbReference>